<dbReference type="InterPro" id="IPR013221">
    <property type="entry name" value="Mur_ligase_cen"/>
</dbReference>
<proteinExistence type="predicted"/>
<reference evidence="7 8" key="1">
    <citation type="journal article" date="2015" name="Nature">
        <title>rRNA introns, odd ribosomes, and small enigmatic genomes across a large radiation of phyla.</title>
        <authorList>
            <person name="Brown C.T."/>
            <person name="Hug L.A."/>
            <person name="Thomas B.C."/>
            <person name="Sharon I."/>
            <person name="Castelle C.J."/>
            <person name="Singh A."/>
            <person name="Wilkins M.J."/>
            <person name="Williams K.H."/>
            <person name="Banfield J.F."/>
        </authorList>
    </citation>
    <scope>NUCLEOTIDE SEQUENCE [LARGE SCALE GENOMIC DNA]</scope>
</reference>
<evidence type="ECO:0000313" key="8">
    <source>
        <dbReference type="Proteomes" id="UP000034531"/>
    </source>
</evidence>
<keyword evidence="4" id="KW-1133">Transmembrane helix</keyword>
<dbReference type="PANTHER" id="PTHR43024">
    <property type="entry name" value="UDP-N-ACETYLMURAMOYL-TRIPEPTIDE--D-ALANYL-D-ALANINE LIGASE"/>
    <property type="match status" value="1"/>
</dbReference>
<dbReference type="Pfam" id="PF02875">
    <property type="entry name" value="Mur_ligase_C"/>
    <property type="match status" value="1"/>
</dbReference>
<feature type="domain" description="Mur ligase C-terminal" evidence="5">
    <location>
        <begin position="358"/>
        <end position="478"/>
    </location>
</feature>
<evidence type="ECO:0000256" key="1">
    <source>
        <dbReference type="ARBA" id="ARBA00022598"/>
    </source>
</evidence>
<accession>A0A0G0R7D0</accession>
<dbReference type="SUPFAM" id="SSF53623">
    <property type="entry name" value="MurD-like peptide ligases, catalytic domain"/>
    <property type="match status" value="1"/>
</dbReference>
<keyword evidence="2" id="KW-0547">Nucleotide-binding</keyword>
<sequence length="488" mass="56347">MNILLDIIFYVWCLRILANIFSFIQLWFIKEYRLDRMLIHLRTNQGKKIYFLPFRRPPIIPKTICLFFLMFFSNFLIFWIPEAHWVLKLFIIDLLSFPISGFWVFILHLPTIIWHKIIVELAKNKLQNHKSLKIIGITGSFGKTSTKEYLYTILSEKFNVLKTEASKNSLIGIAEMILHKLTPDHQILIAEMGAYKMGEIKQMVDFVNPQIGIITAINAQHQDLFGSLEATIRAKFELIEGLKDKKIAIFNADNKYTFKMAEKAHQQKFHVWLYGRNTTNYPDWPQKILRAQNIDIDLDATKFDLTVDNQSYHIQTSVLGEHQVGNILAAIAGSLSMGMDMESIVKAIKKLTPYAKTFEKIYGMNGTIFINDTFNNNPDAARAAIKYLSLAKGNKILVFQPMIELGKYANESHRQVGEYAAKYCDWIFLTNNNFYHYFQEGVTQVNPQMKASVLPLKEIAAQIKSIIKPEDMVIFKGKEAENVLKILI</sequence>
<dbReference type="EMBL" id="LBYI01000040">
    <property type="protein sequence ID" value="KKR48318.1"/>
    <property type="molecule type" value="Genomic_DNA"/>
</dbReference>
<dbReference type="PATRIC" id="fig|1618405.3.peg.943"/>
<keyword evidence="3" id="KW-0067">ATP-binding</keyword>
<feature type="transmembrane region" description="Helical" evidence="4">
    <location>
        <begin position="86"/>
        <end position="107"/>
    </location>
</feature>
<dbReference type="PANTHER" id="PTHR43024:SF1">
    <property type="entry name" value="UDP-N-ACETYLMURAMOYL-TRIPEPTIDE--D-ALANYL-D-ALANINE LIGASE"/>
    <property type="match status" value="1"/>
</dbReference>
<evidence type="ECO:0000256" key="2">
    <source>
        <dbReference type="ARBA" id="ARBA00022741"/>
    </source>
</evidence>
<gene>
    <name evidence="7" type="ORF">UT84_C0040G0004</name>
</gene>
<name>A0A0G0R7D0_9BACT</name>
<evidence type="ECO:0000256" key="3">
    <source>
        <dbReference type="ARBA" id="ARBA00022840"/>
    </source>
</evidence>
<comment type="caution">
    <text evidence="7">The sequence shown here is derived from an EMBL/GenBank/DDBJ whole genome shotgun (WGS) entry which is preliminary data.</text>
</comment>
<keyword evidence="1 7" id="KW-0436">Ligase</keyword>
<dbReference type="Gene3D" id="3.90.190.20">
    <property type="entry name" value="Mur ligase, C-terminal domain"/>
    <property type="match status" value="1"/>
</dbReference>
<dbReference type="AlphaFoldDB" id="A0A0G0R7D0"/>
<dbReference type="SUPFAM" id="SSF53244">
    <property type="entry name" value="MurD-like peptide ligases, peptide-binding domain"/>
    <property type="match status" value="1"/>
</dbReference>
<keyword evidence="4" id="KW-0812">Transmembrane</keyword>
<keyword evidence="4" id="KW-0472">Membrane</keyword>
<evidence type="ECO:0000256" key="4">
    <source>
        <dbReference type="SAM" id="Phobius"/>
    </source>
</evidence>
<dbReference type="InterPro" id="IPR004101">
    <property type="entry name" value="Mur_ligase_C"/>
</dbReference>
<dbReference type="Pfam" id="PF08245">
    <property type="entry name" value="Mur_ligase_M"/>
    <property type="match status" value="1"/>
</dbReference>
<dbReference type="Gene3D" id="3.40.1190.10">
    <property type="entry name" value="Mur-like, catalytic domain"/>
    <property type="match status" value="1"/>
</dbReference>
<organism evidence="7 8">
    <name type="scientific">Candidatus Curtissbacteria bacterium GW2011_GWA1_40_16</name>
    <dbReference type="NCBI Taxonomy" id="1618405"/>
    <lineage>
        <taxon>Bacteria</taxon>
        <taxon>Candidatus Curtissiibacteriota</taxon>
    </lineage>
</organism>
<dbReference type="Proteomes" id="UP000034531">
    <property type="component" value="Unassembled WGS sequence"/>
</dbReference>
<dbReference type="InterPro" id="IPR036565">
    <property type="entry name" value="Mur-like_cat_sf"/>
</dbReference>
<evidence type="ECO:0000259" key="5">
    <source>
        <dbReference type="Pfam" id="PF02875"/>
    </source>
</evidence>
<evidence type="ECO:0000313" key="7">
    <source>
        <dbReference type="EMBL" id="KKR48318.1"/>
    </source>
</evidence>
<dbReference type="InterPro" id="IPR036615">
    <property type="entry name" value="Mur_ligase_C_dom_sf"/>
</dbReference>
<dbReference type="InterPro" id="IPR051046">
    <property type="entry name" value="MurCDEF_CellWall_CoF430Synth"/>
</dbReference>
<dbReference type="GO" id="GO:0016881">
    <property type="term" value="F:acid-amino acid ligase activity"/>
    <property type="evidence" value="ECO:0007669"/>
    <property type="project" value="InterPro"/>
</dbReference>
<feature type="transmembrane region" description="Helical" evidence="4">
    <location>
        <begin position="59"/>
        <end position="80"/>
    </location>
</feature>
<dbReference type="GO" id="GO:0005524">
    <property type="term" value="F:ATP binding"/>
    <property type="evidence" value="ECO:0007669"/>
    <property type="project" value="UniProtKB-KW"/>
</dbReference>
<feature type="domain" description="Mur ligase central" evidence="6">
    <location>
        <begin position="137"/>
        <end position="332"/>
    </location>
</feature>
<evidence type="ECO:0000259" key="6">
    <source>
        <dbReference type="Pfam" id="PF08245"/>
    </source>
</evidence>
<protein>
    <submittedName>
        <fullName evidence="7">UDP-N-acetylmuramoyl-tripeptide-D-alanyl-D-alanine ligase</fullName>
    </submittedName>
</protein>
<feature type="transmembrane region" description="Helical" evidence="4">
    <location>
        <begin position="7"/>
        <end position="29"/>
    </location>
</feature>